<keyword evidence="1" id="KW-0489">Methyltransferase</keyword>
<keyword evidence="1" id="KW-0808">Transferase</keyword>
<organism evidence="1 2">
    <name type="scientific">Trifolium medium</name>
    <dbReference type="NCBI Taxonomy" id="97028"/>
    <lineage>
        <taxon>Eukaryota</taxon>
        <taxon>Viridiplantae</taxon>
        <taxon>Streptophyta</taxon>
        <taxon>Embryophyta</taxon>
        <taxon>Tracheophyta</taxon>
        <taxon>Spermatophyta</taxon>
        <taxon>Magnoliopsida</taxon>
        <taxon>eudicotyledons</taxon>
        <taxon>Gunneridae</taxon>
        <taxon>Pentapetalae</taxon>
        <taxon>rosids</taxon>
        <taxon>fabids</taxon>
        <taxon>Fabales</taxon>
        <taxon>Fabaceae</taxon>
        <taxon>Papilionoideae</taxon>
        <taxon>50 kb inversion clade</taxon>
        <taxon>NPAAA clade</taxon>
        <taxon>Hologalegina</taxon>
        <taxon>IRL clade</taxon>
        <taxon>Trifolieae</taxon>
        <taxon>Trifolium</taxon>
    </lineage>
</organism>
<keyword evidence="2" id="KW-1185">Reference proteome</keyword>
<dbReference type="Proteomes" id="UP000265520">
    <property type="component" value="Unassembled WGS sequence"/>
</dbReference>
<evidence type="ECO:0000313" key="2">
    <source>
        <dbReference type="Proteomes" id="UP000265520"/>
    </source>
</evidence>
<comment type="caution">
    <text evidence="1">The sequence shown here is derived from an EMBL/GenBank/DDBJ whole genome shotgun (WGS) entry which is preliminary data.</text>
</comment>
<dbReference type="GO" id="GO:0008168">
    <property type="term" value="F:methyltransferase activity"/>
    <property type="evidence" value="ECO:0007669"/>
    <property type="project" value="UniProtKB-KW"/>
</dbReference>
<accession>A0A392SQA5</accession>
<dbReference type="GO" id="GO:0032259">
    <property type="term" value="P:methylation"/>
    <property type="evidence" value="ECO:0007669"/>
    <property type="project" value="UniProtKB-KW"/>
</dbReference>
<name>A0A392SQA5_9FABA</name>
<feature type="non-terminal residue" evidence="1">
    <location>
        <position position="70"/>
    </location>
</feature>
<proteinExistence type="predicted"/>
<reference evidence="1 2" key="1">
    <citation type="journal article" date="2018" name="Front. Plant Sci.">
        <title>Red Clover (Trifolium pratense) and Zigzag Clover (T. medium) - A Picture of Genomic Similarities and Differences.</title>
        <authorList>
            <person name="Dluhosova J."/>
            <person name="Istvanek J."/>
            <person name="Nedelnik J."/>
            <person name="Repkova J."/>
        </authorList>
    </citation>
    <scope>NUCLEOTIDE SEQUENCE [LARGE SCALE GENOMIC DNA]</scope>
    <source>
        <strain evidence="2">cv. 10/8</strain>
        <tissue evidence="1">Leaf</tissue>
    </source>
</reference>
<evidence type="ECO:0000313" key="1">
    <source>
        <dbReference type="EMBL" id="MCI50602.1"/>
    </source>
</evidence>
<protein>
    <submittedName>
        <fullName evidence="1">tRNA (Cytosine-5-)-methyltransferase NSUN2</fullName>
    </submittedName>
</protein>
<dbReference type="EMBL" id="LXQA010418896">
    <property type="protein sequence ID" value="MCI50602.1"/>
    <property type="molecule type" value="Genomic_DNA"/>
</dbReference>
<sequence>MPGCCVVFLGEGIYHLDAEIICQSISLFTLPQYTHFSTGNKTVAEALQVDESSIAIVCWKGGASLTVMVT</sequence>
<dbReference type="AlphaFoldDB" id="A0A392SQA5"/>